<dbReference type="SUPFAM" id="SSF103473">
    <property type="entry name" value="MFS general substrate transporter"/>
    <property type="match status" value="1"/>
</dbReference>
<evidence type="ECO:0000259" key="7">
    <source>
        <dbReference type="PROSITE" id="PS50850"/>
    </source>
</evidence>
<feature type="transmembrane region" description="Helical" evidence="6">
    <location>
        <begin position="287"/>
        <end position="308"/>
    </location>
</feature>
<dbReference type="InterPro" id="IPR020846">
    <property type="entry name" value="MFS_dom"/>
</dbReference>
<keyword evidence="2" id="KW-0813">Transport</keyword>
<feature type="transmembrane region" description="Helical" evidence="6">
    <location>
        <begin position="107"/>
        <end position="130"/>
    </location>
</feature>
<dbReference type="InterPro" id="IPR005829">
    <property type="entry name" value="Sugar_transporter_CS"/>
</dbReference>
<feature type="transmembrane region" description="Helical" evidence="6">
    <location>
        <begin position="315"/>
        <end position="337"/>
    </location>
</feature>
<dbReference type="InterPro" id="IPR010573">
    <property type="entry name" value="MFS_Str1/Tri12-like"/>
</dbReference>
<gene>
    <name evidence="8" type="ORF">K432DRAFT_365008</name>
</gene>
<feature type="transmembrane region" description="Helical" evidence="6">
    <location>
        <begin position="343"/>
        <end position="362"/>
    </location>
</feature>
<keyword evidence="3 6" id="KW-0812">Transmembrane</keyword>
<evidence type="ECO:0000256" key="3">
    <source>
        <dbReference type="ARBA" id="ARBA00022692"/>
    </source>
</evidence>
<comment type="subcellular location">
    <subcellularLocation>
        <location evidence="1">Membrane</location>
        <topology evidence="1">Multi-pass membrane protein</topology>
    </subcellularLocation>
</comment>
<feature type="transmembrane region" description="Helical" evidence="6">
    <location>
        <begin position="251"/>
        <end position="272"/>
    </location>
</feature>
<dbReference type="PANTHER" id="PTHR23501:SF195">
    <property type="entry name" value="PEP5"/>
    <property type="match status" value="1"/>
</dbReference>
<evidence type="ECO:0000313" key="8">
    <source>
        <dbReference type="EMBL" id="OCK73325.1"/>
    </source>
</evidence>
<feature type="transmembrane region" description="Helical" evidence="6">
    <location>
        <begin position="73"/>
        <end position="95"/>
    </location>
</feature>
<proteinExistence type="predicted"/>
<dbReference type="EMBL" id="KV745827">
    <property type="protein sequence ID" value="OCK73325.1"/>
    <property type="molecule type" value="Genomic_DNA"/>
</dbReference>
<dbReference type="PROSITE" id="PS50850">
    <property type="entry name" value="MFS"/>
    <property type="match status" value="1"/>
</dbReference>
<feature type="transmembrane region" description="Helical" evidence="6">
    <location>
        <begin position="469"/>
        <end position="487"/>
    </location>
</feature>
<name>A0A8E2J8K9_9PEZI</name>
<dbReference type="AlphaFoldDB" id="A0A8E2J8K9"/>
<evidence type="ECO:0000256" key="5">
    <source>
        <dbReference type="ARBA" id="ARBA00023136"/>
    </source>
</evidence>
<dbReference type="Proteomes" id="UP000250266">
    <property type="component" value="Unassembled WGS sequence"/>
</dbReference>
<sequence length="528" mass="57051">MVQNSMVAINKEIGPMNTYPWVGQMAIFVATVPAPFVGYLSDIYGRRNFLLLGSVLAFIGTLVSANVSTIPRLYGASIMTGAGACLHQLAVPAVCEIVPRKWRPFAIGSFAAGLAPAAAFGPIIAASIMVNHSWRVLYWIPFAINIIAFVLTFLFYHPMNQYVRLEGKKASQIVPHLDWAGGVLVVIGATLALLGTSFGLYQYPWDSAKTLSCLVVGLCMVFGTILYGFVMRHHLTLALFPNTVFAQYRQYTVFLWPILFCSLIYASTIGVWPEQVQLLYTQDPIKAGWYTSASPIAGIFFAPVYGLIYQRFARFSRWIITSLVFILTLLAACQAALSPTKPAGSLVLVCLMGIAYTGIVVGMTSYMQLVPHRWLGTAFQFDVFLRVIGSSAAALAYSLILKNKLTSLIPTNVALPLAEAGVPLGLIPAVIEALLAGDATAPVLGELTLQQVGVGVMGIKQSFVTCFRVIYYATIALGVPCIGFVVCGKSFENLLVEDVDVVIVEGCRISAKTDTGEGVVVKEGGPWL</sequence>
<accession>A0A8E2J8K9</accession>
<feature type="transmembrane region" description="Helical" evidence="6">
    <location>
        <begin position="383"/>
        <end position="400"/>
    </location>
</feature>
<dbReference type="OrthoDB" id="4139357at2759"/>
<evidence type="ECO:0000256" key="2">
    <source>
        <dbReference type="ARBA" id="ARBA00022448"/>
    </source>
</evidence>
<evidence type="ECO:0000313" key="9">
    <source>
        <dbReference type="Proteomes" id="UP000250266"/>
    </source>
</evidence>
<feature type="transmembrane region" description="Helical" evidence="6">
    <location>
        <begin position="21"/>
        <end position="40"/>
    </location>
</feature>
<keyword evidence="4 6" id="KW-1133">Transmembrane helix</keyword>
<feature type="transmembrane region" description="Helical" evidence="6">
    <location>
        <begin position="207"/>
        <end position="230"/>
    </location>
</feature>
<dbReference type="PANTHER" id="PTHR23501">
    <property type="entry name" value="MAJOR FACILITATOR SUPERFAMILY"/>
    <property type="match status" value="1"/>
</dbReference>
<feature type="transmembrane region" description="Helical" evidence="6">
    <location>
        <begin position="49"/>
        <end position="67"/>
    </location>
</feature>
<keyword evidence="9" id="KW-1185">Reference proteome</keyword>
<reference evidence="8 9" key="1">
    <citation type="journal article" date="2016" name="Nat. Commun.">
        <title>Ectomycorrhizal ecology is imprinted in the genome of the dominant symbiotic fungus Cenococcum geophilum.</title>
        <authorList>
            <consortium name="DOE Joint Genome Institute"/>
            <person name="Peter M."/>
            <person name="Kohler A."/>
            <person name="Ohm R.A."/>
            <person name="Kuo A."/>
            <person name="Krutzmann J."/>
            <person name="Morin E."/>
            <person name="Arend M."/>
            <person name="Barry K.W."/>
            <person name="Binder M."/>
            <person name="Choi C."/>
            <person name="Clum A."/>
            <person name="Copeland A."/>
            <person name="Grisel N."/>
            <person name="Haridas S."/>
            <person name="Kipfer T."/>
            <person name="LaButti K."/>
            <person name="Lindquist E."/>
            <person name="Lipzen A."/>
            <person name="Maire R."/>
            <person name="Meier B."/>
            <person name="Mihaltcheva S."/>
            <person name="Molinier V."/>
            <person name="Murat C."/>
            <person name="Poggeler S."/>
            <person name="Quandt C.A."/>
            <person name="Sperisen C."/>
            <person name="Tritt A."/>
            <person name="Tisserant E."/>
            <person name="Crous P.W."/>
            <person name="Henrissat B."/>
            <person name="Nehls U."/>
            <person name="Egli S."/>
            <person name="Spatafora J.W."/>
            <person name="Grigoriev I.V."/>
            <person name="Martin F.M."/>
        </authorList>
    </citation>
    <scope>NUCLEOTIDE SEQUENCE [LARGE SCALE GENOMIC DNA]</scope>
    <source>
        <strain evidence="8 9">CBS 459.81</strain>
    </source>
</reference>
<feature type="domain" description="Major facilitator superfamily (MFS) profile" evidence="7">
    <location>
        <begin position="1"/>
        <end position="440"/>
    </location>
</feature>
<organism evidence="8 9">
    <name type="scientific">Lepidopterella palustris CBS 459.81</name>
    <dbReference type="NCBI Taxonomy" id="1314670"/>
    <lineage>
        <taxon>Eukaryota</taxon>
        <taxon>Fungi</taxon>
        <taxon>Dikarya</taxon>
        <taxon>Ascomycota</taxon>
        <taxon>Pezizomycotina</taxon>
        <taxon>Dothideomycetes</taxon>
        <taxon>Pleosporomycetidae</taxon>
        <taxon>Mytilinidiales</taxon>
        <taxon>Argynnaceae</taxon>
        <taxon>Lepidopterella</taxon>
    </lineage>
</organism>
<evidence type="ECO:0000256" key="1">
    <source>
        <dbReference type="ARBA" id="ARBA00004141"/>
    </source>
</evidence>
<feature type="transmembrane region" description="Helical" evidence="6">
    <location>
        <begin position="136"/>
        <end position="156"/>
    </location>
</feature>
<dbReference type="PROSITE" id="PS00216">
    <property type="entry name" value="SUGAR_TRANSPORT_1"/>
    <property type="match status" value="1"/>
</dbReference>
<dbReference type="Pfam" id="PF06609">
    <property type="entry name" value="TRI12"/>
    <property type="match status" value="1"/>
</dbReference>
<dbReference type="GO" id="GO:0022857">
    <property type="term" value="F:transmembrane transporter activity"/>
    <property type="evidence" value="ECO:0007669"/>
    <property type="project" value="InterPro"/>
</dbReference>
<feature type="transmembrane region" description="Helical" evidence="6">
    <location>
        <begin position="177"/>
        <end position="201"/>
    </location>
</feature>
<keyword evidence="5 6" id="KW-0472">Membrane</keyword>
<dbReference type="GO" id="GO:0005886">
    <property type="term" value="C:plasma membrane"/>
    <property type="evidence" value="ECO:0007669"/>
    <property type="project" value="TreeGrafter"/>
</dbReference>
<evidence type="ECO:0000256" key="6">
    <source>
        <dbReference type="SAM" id="Phobius"/>
    </source>
</evidence>
<dbReference type="Gene3D" id="1.20.1250.20">
    <property type="entry name" value="MFS general substrate transporter like domains"/>
    <property type="match status" value="2"/>
</dbReference>
<protein>
    <submittedName>
        <fullName evidence="8">MFS general substrate transporter</fullName>
    </submittedName>
</protein>
<dbReference type="InterPro" id="IPR036259">
    <property type="entry name" value="MFS_trans_sf"/>
</dbReference>
<evidence type="ECO:0000256" key="4">
    <source>
        <dbReference type="ARBA" id="ARBA00022989"/>
    </source>
</evidence>